<dbReference type="EMBL" id="JBHSDK010000002">
    <property type="protein sequence ID" value="MFC4333837.1"/>
    <property type="molecule type" value="Genomic_DNA"/>
</dbReference>
<comment type="caution">
    <text evidence="7">The sequence shown here is derived from an EMBL/GenBank/DDBJ whole genome shotgun (WGS) entry which is preliminary data.</text>
</comment>
<organism evidence="7 8">
    <name type="scientific">Salininema proteolyticum</name>
    <dbReference type="NCBI Taxonomy" id="1607685"/>
    <lineage>
        <taxon>Bacteria</taxon>
        <taxon>Bacillati</taxon>
        <taxon>Actinomycetota</taxon>
        <taxon>Actinomycetes</taxon>
        <taxon>Glycomycetales</taxon>
        <taxon>Glycomycetaceae</taxon>
        <taxon>Salininema</taxon>
    </lineage>
</organism>
<feature type="transmembrane region" description="Helical" evidence="6">
    <location>
        <begin position="143"/>
        <end position="164"/>
    </location>
</feature>
<proteinExistence type="predicted"/>
<protein>
    <submittedName>
        <fullName evidence="7">MFS transporter</fullName>
    </submittedName>
</protein>
<keyword evidence="3 6" id="KW-0812">Transmembrane</keyword>
<keyword evidence="2" id="KW-1003">Cell membrane</keyword>
<dbReference type="SUPFAM" id="SSF103473">
    <property type="entry name" value="MFS general substrate transporter"/>
    <property type="match status" value="1"/>
</dbReference>
<reference evidence="8" key="1">
    <citation type="journal article" date="2019" name="Int. J. Syst. Evol. Microbiol.">
        <title>The Global Catalogue of Microorganisms (GCM) 10K type strain sequencing project: providing services to taxonomists for standard genome sequencing and annotation.</title>
        <authorList>
            <consortium name="The Broad Institute Genomics Platform"/>
            <consortium name="The Broad Institute Genome Sequencing Center for Infectious Disease"/>
            <person name="Wu L."/>
            <person name="Ma J."/>
        </authorList>
    </citation>
    <scope>NUCLEOTIDE SEQUENCE [LARGE SCALE GENOMIC DNA]</scope>
    <source>
        <strain evidence="8">IBRC-M 10908</strain>
    </source>
</reference>
<feature type="transmembrane region" description="Helical" evidence="6">
    <location>
        <begin position="377"/>
        <end position="394"/>
    </location>
</feature>
<feature type="transmembrane region" description="Helical" evidence="6">
    <location>
        <begin position="176"/>
        <end position="195"/>
    </location>
</feature>
<dbReference type="RefSeq" id="WP_380617576.1">
    <property type="nucleotide sequence ID" value="NZ_JBHSDK010000002.1"/>
</dbReference>
<evidence type="ECO:0000256" key="6">
    <source>
        <dbReference type="SAM" id="Phobius"/>
    </source>
</evidence>
<evidence type="ECO:0000256" key="2">
    <source>
        <dbReference type="ARBA" id="ARBA00022475"/>
    </source>
</evidence>
<name>A0ABV8TT45_9ACTN</name>
<comment type="subcellular location">
    <subcellularLocation>
        <location evidence="1">Cell membrane</location>
        <topology evidence="1">Multi-pass membrane protein</topology>
    </subcellularLocation>
</comment>
<feature type="transmembrane region" description="Helical" evidence="6">
    <location>
        <begin position="251"/>
        <end position="269"/>
    </location>
</feature>
<accession>A0ABV8TT45</accession>
<dbReference type="PANTHER" id="PTHR23513">
    <property type="entry name" value="INTEGRAL MEMBRANE EFFLUX PROTEIN-RELATED"/>
    <property type="match status" value="1"/>
</dbReference>
<dbReference type="Gene3D" id="1.20.1250.20">
    <property type="entry name" value="MFS general substrate transporter like domains"/>
    <property type="match status" value="1"/>
</dbReference>
<dbReference type="Proteomes" id="UP001595823">
    <property type="component" value="Unassembled WGS sequence"/>
</dbReference>
<keyword evidence="5 6" id="KW-0472">Membrane</keyword>
<dbReference type="InterPro" id="IPR011701">
    <property type="entry name" value="MFS"/>
</dbReference>
<feature type="transmembrane region" description="Helical" evidence="6">
    <location>
        <begin position="109"/>
        <end position="131"/>
    </location>
</feature>
<feature type="transmembrane region" description="Helical" evidence="6">
    <location>
        <begin position="83"/>
        <end position="103"/>
    </location>
</feature>
<keyword evidence="4 6" id="KW-1133">Transmembrane helix</keyword>
<evidence type="ECO:0000256" key="4">
    <source>
        <dbReference type="ARBA" id="ARBA00022989"/>
    </source>
</evidence>
<sequence>MKTAGHLRKLAASTGFRRLLAVRLTSQASDGLFQASLALSVFFSPDVRADPLNYAMAFMILVGPYSLLGPYVGVVLDRFSRRNLTIAANLVRAGLTLVVAGILPAGFDWLWIVCAMGVLALNRFVLAGLTAAHPHVVRDDELVTANSVASTLGAVAFGTGIAAAGAGQLLHSGVPYAAMAFTAGVGYSVSAGIMLRSFARGDLGPEERERPATGLLRGLAETSRGLVEGLKFLRRVPGPALVMALQGLHRLLYGVVFIVSIVLFFGFFHDPNLHPDGQDSLRWLLILAVLGNAGVAIAAVATPRATRLTGPRQWVLSLLLLCAAMTAMLAATMRPFMFAVAVIFINIASQGVKITVDTAIQAGVPDDYRGRVFSLNDTVYNVGYLTGLFAGAFTVPGDGYTPPTLAAVAAAYVIAFGGYGRLSRMAPPYDTDHERR</sequence>
<gene>
    <name evidence="7" type="ORF">ACFPET_01340</name>
</gene>
<dbReference type="PANTHER" id="PTHR23513:SF17">
    <property type="entry name" value="MEMBRANE PROTEIN"/>
    <property type="match status" value="1"/>
</dbReference>
<evidence type="ECO:0000313" key="7">
    <source>
        <dbReference type="EMBL" id="MFC4333837.1"/>
    </source>
</evidence>
<feature type="transmembrane region" description="Helical" evidence="6">
    <location>
        <begin position="400"/>
        <end position="419"/>
    </location>
</feature>
<feature type="transmembrane region" description="Helical" evidence="6">
    <location>
        <begin position="55"/>
        <end position="76"/>
    </location>
</feature>
<evidence type="ECO:0000256" key="5">
    <source>
        <dbReference type="ARBA" id="ARBA00023136"/>
    </source>
</evidence>
<feature type="transmembrane region" description="Helical" evidence="6">
    <location>
        <begin position="337"/>
        <end position="356"/>
    </location>
</feature>
<keyword evidence="8" id="KW-1185">Reference proteome</keyword>
<feature type="transmembrane region" description="Helical" evidence="6">
    <location>
        <begin position="314"/>
        <end position="331"/>
    </location>
</feature>
<dbReference type="Pfam" id="PF07690">
    <property type="entry name" value="MFS_1"/>
    <property type="match status" value="1"/>
</dbReference>
<evidence type="ECO:0000313" key="8">
    <source>
        <dbReference type="Proteomes" id="UP001595823"/>
    </source>
</evidence>
<evidence type="ECO:0000256" key="1">
    <source>
        <dbReference type="ARBA" id="ARBA00004651"/>
    </source>
</evidence>
<dbReference type="InterPro" id="IPR036259">
    <property type="entry name" value="MFS_trans_sf"/>
</dbReference>
<evidence type="ECO:0000256" key="3">
    <source>
        <dbReference type="ARBA" id="ARBA00022692"/>
    </source>
</evidence>
<feature type="transmembrane region" description="Helical" evidence="6">
    <location>
        <begin position="281"/>
        <end position="302"/>
    </location>
</feature>